<dbReference type="EC" id="2.7.1.12" evidence="3 10"/>
<dbReference type="SUPFAM" id="SSF52540">
    <property type="entry name" value="P-loop containing nucleoside triphosphate hydrolases"/>
    <property type="match status" value="1"/>
</dbReference>
<dbReference type="InterPro" id="IPR031322">
    <property type="entry name" value="Shikimate/glucono_kinase"/>
</dbReference>
<dbReference type="GO" id="GO:0046316">
    <property type="term" value="F:gluconokinase activity"/>
    <property type="evidence" value="ECO:0007669"/>
    <property type="project" value="UniProtKB-EC"/>
</dbReference>
<comment type="pathway">
    <text evidence="1">Carbohydrate acid metabolism.</text>
</comment>
<dbReference type="InterPro" id="IPR027417">
    <property type="entry name" value="P-loop_NTPase"/>
</dbReference>
<dbReference type="PANTHER" id="PTHR43442:SF3">
    <property type="entry name" value="GLUCONOKINASE-RELATED"/>
    <property type="match status" value="1"/>
</dbReference>
<keyword evidence="7 10" id="KW-0067">ATP-binding</keyword>
<comment type="caution">
    <text evidence="11">The sequence shown here is derived from an EMBL/GenBank/DDBJ whole genome shotgun (WGS) entry which is preliminary data.</text>
</comment>
<evidence type="ECO:0000256" key="4">
    <source>
        <dbReference type="ARBA" id="ARBA00022679"/>
    </source>
</evidence>
<dbReference type="NCBIfam" id="TIGR01313">
    <property type="entry name" value="therm_gnt_kin"/>
    <property type="match status" value="1"/>
</dbReference>
<evidence type="ECO:0000256" key="6">
    <source>
        <dbReference type="ARBA" id="ARBA00022777"/>
    </source>
</evidence>
<evidence type="ECO:0000256" key="7">
    <source>
        <dbReference type="ARBA" id="ARBA00022840"/>
    </source>
</evidence>
<dbReference type="GO" id="GO:0005737">
    <property type="term" value="C:cytoplasm"/>
    <property type="evidence" value="ECO:0007669"/>
    <property type="project" value="TreeGrafter"/>
</dbReference>
<dbReference type="OrthoDB" id="9795716at2"/>
<evidence type="ECO:0000256" key="2">
    <source>
        <dbReference type="ARBA" id="ARBA00008420"/>
    </source>
</evidence>
<keyword evidence="12" id="KW-1185">Reference proteome</keyword>
<dbReference type="AlphaFoldDB" id="A0A2N5XNQ6"/>
<organism evidence="11 12">
    <name type="scientific">Cohaesibacter celericrescens</name>
    <dbReference type="NCBI Taxonomy" id="2067669"/>
    <lineage>
        <taxon>Bacteria</taxon>
        <taxon>Pseudomonadati</taxon>
        <taxon>Pseudomonadota</taxon>
        <taxon>Alphaproteobacteria</taxon>
        <taxon>Hyphomicrobiales</taxon>
        <taxon>Cohaesibacteraceae</taxon>
    </lineage>
</organism>
<protein>
    <recommendedName>
        <fullName evidence="3 10">Gluconokinase</fullName>
        <ecNumber evidence="3 10">2.7.1.12</ecNumber>
    </recommendedName>
</protein>
<sequence length="181" mass="19826">MLTAESQSRFNNPPIIVVMGVSGCGKSTVGAALAQRRSLPFMDADDYHPAANVAKMSQSIPLNDADRWPWFETLAKTMLEKTKMSGGVVCGCSALKKSYREFLSKQLGLPVVYVLLNGSRALLLERMSARKDHYMPVSLLDSQLDTLEMPDDDEPVVIVSIDQDLGPLIEAVDTALASFEF</sequence>
<dbReference type="Proteomes" id="UP000234881">
    <property type="component" value="Unassembled WGS sequence"/>
</dbReference>
<evidence type="ECO:0000256" key="1">
    <source>
        <dbReference type="ARBA" id="ARBA00004761"/>
    </source>
</evidence>
<dbReference type="EMBL" id="PKUQ01000037">
    <property type="protein sequence ID" value="PLW76047.1"/>
    <property type="molecule type" value="Genomic_DNA"/>
</dbReference>
<proteinExistence type="inferred from homology"/>
<dbReference type="FunFam" id="3.40.50.300:FF:000522">
    <property type="entry name" value="Gluconokinase"/>
    <property type="match status" value="1"/>
</dbReference>
<evidence type="ECO:0000313" key="12">
    <source>
        <dbReference type="Proteomes" id="UP000234881"/>
    </source>
</evidence>
<dbReference type="RefSeq" id="WP_101534991.1">
    <property type="nucleotide sequence ID" value="NZ_PKUQ01000037.1"/>
</dbReference>
<dbReference type="GO" id="GO:0005524">
    <property type="term" value="F:ATP binding"/>
    <property type="evidence" value="ECO:0007669"/>
    <property type="project" value="UniProtKB-KW"/>
</dbReference>
<dbReference type="Gene3D" id="3.40.50.300">
    <property type="entry name" value="P-loop containing nucleotide triphosphate hydrolases"/>
    <property type="match status" value="1"/>
</dbReference>
<comment type="similarity">
    <text evidence="2 10">Belongs to the gluconokinase GntK/GntV family.</text>
</comment>
<name>A0A2N5XNQ6_9HYPH</name>
<keyword evidence="5 10" id="KW-0547">Nucleotide-binding</keyword>
<dbReference type="CDD" id="cd02021">
    <property type="entry name" value="GntK"/>
    <property type="match status" value="1"/>
</dbReference>
<dbReference type="InterPro" id="IPR006001">
    <property type="entry name" value="Therm_gnt_kin"/>
</dbReference>
<keyword evidence="6 10" id="KW-0418">Kinase</keyword>
<dbReference type="GO" id="GO:0019521">
    <property type="term" value="P:D-gluconate metabolic process"/>
    <property type="evidence" value="ECO:0007669"/>
    <property type="project" value="UniProtKB-KW"/>
</dbReference>
<evidence type="ECO:0000256" key="10">
    <source>
        <dbReference type="RuleBase" id="RU363066"/>
    </source>
</evidence>
<gene>
    <name evidence="11" type="ORF">C0081_16675</name>
</gene>
<evidence type="ECO:0000256" key="5">
    <source>
        <dbReference type="ARBA" id="ARBA00022741"/>
    </source>
</evidence>
<evidence type="ECO:0000313" key="11">
    <source>
        <dbReference type="EMBL" id="PLW76047.1"/>
    </source>
</evidence>
<dbReference type="Pfam" id="PF01202">
    <property type="entry name" value="SKI"/>
    <property type="match status" value="1"/>
</dbReference>
<keyword evidence="8" id="KW-0311">Gluconate utilization</keyword>
<reference evidence="11 12" key="1">
    <citation type="submission" date="2018-01" db="EMBL/GenBank/DDBJ databases">
        <title>The draft genome sequence of Cohaesibacter sp. H1304.</title>
        <authorList>
            <person name="Wang N.-N."/>
            <person name="Du Z.-J."/>
        </authorList>
    </citation>
    <scope>NUCLEOTIDE SEQUENCE [LARGE SCALE GENOMIC DNA]</scope>
    <source>
        <strain evidence="11 12">H1304</strain>
    </source>
</reference>
<evidence type="ECO:0000256" key="3">
    <source>
        <dbReference type="ARBA" id="ARBA00012054"/>
    </source>
</evidence>
<keyword evidence="4 10" id="KW-0808">Transferase</keyword>
<evidence type="ECO:0000256" key="9">
    <source>
        <dbReference type="ARBA" id="ARBA00048090"/>
    </source>
</evidence>
<evidence type="ECO:0000256" key="8">
    <source>
        <dbReference type="ARBA" id="ARBA00023064"/>
    </source>
</evidence>
<dbReference type="PANTHER" id="PTHR43442">
    <property type="entry name" value="GLUCONOKINASE-RELATED"/>
    <property type="match status" value="1"/>
</dbReference>
<comment type="catalytic activity">
    <reaction evidence="9 10">
        <text>D-gluconate + ATP = 6-phospho-D-gluconate + ADP + H(+)</text>
        <dbReference type="Rhea" id="RHEA:19433"/>
        <dbReference type="ChEBI" id="CHEBI:15378"/>
        <dbReference type="ChEBI" id="CHEBI:18391"/>
        <dbReference type="ChEBI" id="CHEBI:30616"/>
        <dbReference type="ChEBI" id="CHEBI:58759"/>
        <dbReference type="ChEBI" id="CHEBI:456216"/>
        <dbReference type="EC" id="2.7.1.12"/>
    </reaction>
</comment>
<accession>A0A2N5XNQ6</accession>